<dbReference type="EMBL" id="BLXT01007882">
    <property type="protein sequence ID" value="GFO43429.1"/>
    <property type="molecule type" value="Genomic_DNA"/>
</dbReference>
<dbReference type="InterPro" id="IPR001584">
    <property type="entry name" value="Integrase_cat-core"/>
</dbReference>
<dbReference type="AlphaFoldDB" id="A0AAV4DGR1"/>
<protein>
    <submittedName>
        <fullName evidence="2">Retrovirus-related pol polyprotein from transposon 17.6</fullName>
    </submittedName>
</protein>
<comment type="caution">
    <text evidence="2">The sequence shown here is derived from an EMBL/GenBank/DDBJ whole genome shotgun (WGS) entry which is preliminary data.</text>
</comment>
<name>A0AAV4DGR1_9GAST</name>
<accession>A0AAV4DGR1</accession>
<dbReference type="InterPro" id="IPR012337">
    <property type="entry name" value="RNaseH-like_sf"/>
</dbReference>
<dbReference type="Gene3D" id="3.30.420.10">
    <property type="entry name" value="Ribonuclease H-like superfamily/Ribonuclease H"/>
    <property type="match status" value="1"/>
</dbReference>
<evidence type="ECO:0000313" key="3">
    <source>
        <dbReference type="Proteomes" id="UP000735302"/>
    </source>
</evidence>
<organism evidence="2 3">
    <name type="scientific">Plakobranchus ocellatus</name>
    <dbReference type="NCBI Taxonomy" id="259542"/>
    <lineage>
        <taxon>Eukaryota</taxon>
        <taxon>Metazoa</taxon>
        <taxon>Spiralia</taxon>
        <taxon>Lophotrochozoa</taxon>
        <taxon>Mollusca</taxon>
        <taxon>Gastropoda</taxon>
        <taxon>Heterobranchia</taxon>
        <taxon>Euthyneura</taxon>
        <taxon>Panpulmonata</taxon>
        <taxon>Sacoglossa</taxon>
        <taxon>Placobranchoidea</taxon>
        <taxon>Plakobranchidae</taxon>
        <taxon>Plakobranchus</taxon>
    </lineage>
</organism>
<dbReference type="GO" id="GO:0003676">
    <property type="term" value="F:nucleic acid binding"/>
    <property type="evidence" value="ECO:0007669"/>
    <property type="project" value="InterPro"/>
</dbReference>
<proteinExistence type="predicted"/>
<evidence type="ECO:0000259" key="1">
    <source>
        <dbReference type="PROSITE" id="PS50994"/>
    </source>
</evidence>
<dbReference type="InterPro" id="IPR036397">
    <property type="entry name" value="RNaseH_sf"/>
</dbReference>
<sequence>MRLETSRDDYVLRRGQMRIFGWSIFLSNLDYIRRLNVPEEVLSNQGMQFMSDCIRETCRLLGIKQKVTTPYHPMYNGLVKRGLMPISKHVFVVCVVNAPGNRNSILTLSSLPT</sequence>
<evidence type="ECO:0000313" key="2">
    <source>
        <dbReference type="EMBL" id="GFO43429.1"/>
    </source>
</evidence>
<gene>
    <name evidence="2" type="ORF">PoB_006993400</name>
</gene>
<keyword evidence="3" id="KW-1185">Reference proteome</keyword>
<feature type="domain" description="Integrase catalytic" evidence="1">
    <location>
        <begin position="25"/>
        <end position="113"/>
    </location>
</feature>
<dbReference type="GO" id="GO:0015074">
    <property type="term" value="P:DNA integration"/>
    <property type="evidence" value="ECO:0007669"/>
    <property type="project" value="InterPro"/>
</dbReference>
<dbReference type="Proteomes" id="UP000735302">
    <property type="component" value="Unassembled WGS sequence"/>
</dbReference>
<dbReference type="SUPFAM" id="SSF53098">
    <property type="entry name" value="Ribonuclease H-like"/>
    <property type="match status" value="1"/>
</dbReference>
<reference evidence="2 3" key="1">
    <citation type="journal article" date="2021" name="Elife">
        <title>Chloroplast acquisition without the gene transfer in kleptoplastic sea slugs, Plakobranchus ocellatus.</title>
        <authorList>
            <person name="Maeda T."/>
            <person name="Takahashi S."/>
            <person name="Yoshida T."/>
            <person name="Shimamura S."/>
            <person name="Takaki Y."/>
            <person name="Nagai Y."/>
            <person name="Toyoda A."/>
            <person name="Suzuki Y."/>
            <person name="Arimoto A."/>
            <person name="Ishii H."/>
            <person name="Satoh N."/>
            <person name="Nishiyama T."/>
            <person name="Hasebe M."/>
            <person name="Maruyama T."/>
            <person name="Minagawa J."/>
            <person name="Obokata J."/>
            <person name="Shigenobu S."/>
        </authorList>
    </citation>
    <scope>NUCLEOTIDE SEQUENCE [LARGE SCALE GENOMIC DNA]</scope>
</reference>
<dbReference type="PROSITE" id="PS50994">
    <property type="entry name" value="INTEGRASE"/>
    <property type="match status" value="1"/>
</dbReference>